<dbReference type="GO" id="GO:0016491">
    <property type="term" value="F:oxidoreductase activity"/>
    <property type="evidence" value="ECO:0007669"/>
    <property type="project" value="InterPro"/>
</dbReference>
<dbReference type="HAMAP" id="MF_01211">
    <property type="entry name" value="DHODB_Fe_S_bind"/>
    <property type="match status" value="1"/>
</dbReference>
<dbReference type="GO" id="GO:0046872">
    <property type="term" value="F:metal ion binding"/>
    <property type="evidence" value="ECO:0007669"/>
    <property type="project" value="UniProtKB-KW"/>
</dbReference>
<comment type="subunit">
    <text evidence="11">Heterotetramer of 2 PyrK and 2 PyrD type B subunits.</text>
</comment>
<keyword evidence="8 11" id="KW-0249">Electron transport</keyword>
<evidence type="ECO:0000256" key="7">
    <source>
        <dbReference type="ARBA" id="ARBA00022975"/>
    </source>
</evidence>
<evidence type="ECO:0000256" key="1">
    <source>
        <dbReference type="ARBA" id="ARBA00006422"/>
    </source>
</evidence>
<evidence type="ECO:0000256" key="8">
    <source>
        <dbReference type="ARBA" id="ARBA00022982"/>
    </source>
</evidence>
<comment type="caution">
    <text evidence="11">Lacks conserved residue(s) required for the propagation of feature annotation.</text>
</comment>
<evidence type="ECO:0000256" key="9">
    <source>
        <dbReference type="ARBA" id="ARBA00023004"/>
    </source>
</evidence>
<dbReference type="PRINTS" id="PR00409">
    <property type="entry name" value="PHDIOXRDTASE"/>
</dbReference>
<dbReference type="InterPro" id="IPR037117">
    <property type="entry name" value="Dihydroorotate_DH_ele_sf"/>
</dbReference>
<comment type="cofactor">
    <cofactor evidence="11">
        <name>[2Fe-2S] cluster</name>
        <dbReference type="ChEBI" id="CHEBI:190135"/>
    </cofactor>
    <text evidence="11">Binds 1 [2Fe-2S] cluster per subunit.</text>
</comment>
<feature type="binding site" evidence="11 13">
    <location>
        <position position="236"/>
    </location>
    <ligand>
        <name>[2Fe-2S] cluster</name>
        <dbReference type="ChEBI" id="CHEBI:190135"/>
    </ligand>
</feature>
<keyword evidence="6 11" id="KW-0274">FAD</keyword>
<dbReference type="PANTHER" id="PTHR43513">
    <property type="entry name" value="DIHYDROOROTATE DEHYDROGENASE B (NAD(+)), ELECTRON TRANSFER SUBUNIT"/>
    <property type="match status" value="1"/>
</dbReference>
<reference evidence="15" key="1">
    <citation type="submission" date="2020-10" db="EMBL/GenBank/DDBJ databases">
        <authorList>
            <person name="Gilroy R."/>
        </authorList>
    </citation>
    <scope>NUCLEOTIDE SEQUENCE</scope>
    <source>
        <strain evidence="15">2830</strain>
    </source>
</reference>
<keyword evidence="9 11" id="KW-0408">Iron</keyword>
<dbReference type="Gene3D" id="2.10.240.10">
    <property type="entry name" value="Dihydroorotate dehydrogenase, electron transfer subunit"/>
    <property type="match status" value="1"/>
</dbReference>
<organism evidence="15 16">
    <name type="scientific">Candidatus Avidehalobacter gallistercoris</name>
    <dbReference type="NCBI Taxonomy" id="2840694"/>
    <lineage>
        <taxon>Bacteria</taxon>
        <taxon>Bacillati</taxon>
        <taxon>Bacillota</taxon>
        <taxon>Clostridia</taxon>
        <taxon>Eubacteriales</taxon>
        <taxon>Peptococcaceae</taxon>
        <taxon>Peptococcaceae incertae sedis</taxon>
        <taxon>Candidatus Avidehalobacter</taxon>
    </lineage>
</organism>
<dbReference type="CDD" id="cd06218">
    <property type="entry name" value="DHOD_e_trans"/>
    <property type="match status" value="1"/>
</dbReference>
<feature type="binding site" evidence="11 12">
    <location>
        <begin position="81"/>
        <end position="82"/>
    </location>
    <ligand>
        <name>FAD</name>
        <dbReference type="ChEBI" id="CHEBI:57692"/>
    </ligand>
</feature>
<evidence type="ECO:0000259" key="14">
    <source>
        <dbReference type="PROSITE" id="PS51384"/>
    </source>
</evidence>
<feature type="binding site" evidence="11 13">
    <location>
        <position position="253"/>
    </location>
    <ligand>
        <name>[2Fe-2S] cluster</name>
        <dbReference type="ChEBI" id="CHEBI:190135"/>
    </ligand>
</feature>
<dbReference type="SUPFAM" id="SSF52343">
    <property type="entry name" value="Ferredoxin reductase-like, C-terminal NADP-linked domain"/>
    <property type="match status" value="1"/>
</dbReference>
<comment type="similarity">
    <text evidence="1 11">Belongs to the PyrK family.</text>
</comment>
<dbReference type="InterPro" id="IPR050353">
    <property type="entry name" value="PyrK_electron_transfer"/>
</dbReference>
<comment type="cofactor">
    <cofactor evidence="13">
        <name>[2Fe-2S] cluster</name>
        <dbReference type="ChEBI" id="CHEBI:190135"/>
    </cofactor>
    <text evidence="13">Binds 1 [2Fe-2S] cluster per subunit.</text>
</comment>
<dbReference type="GO" id="GO:0050660">
    <property type="term" value="F:flavin adenine dinucleotide binding"/>
    <property type="evidence" value="ECO:0007669"/>
    <property type="project" value="InterPro"/>
</dbReference>
<dbReference type="InterPro" id="IPR023455">
    <property type="entry name" value="Dihydroorotate_DHASE_ETsu"/>
</dbReference>
<keyword evidence="10 11" id="KW-0411">Iron-sulfur</keyword>
<dbReference type="Proteomes" id="UP000824124">
    <property type="component" value="Unassembled WGS sequence"/>
</dbReference>
<evidence type="ECO:0000256" key="4">
    <source>
        <dbReference type="ARBA" id="ARBA00022714"/>
    </source>
</evidence>
<accession>A0A9D1HKC5</accession>
<keyword evidence="2 11" id="KW-0813">Transport</keyword>
<keyword evidence="5 11" id="KW-0479">Metal-binding</keyword>
<feature type="binding site" evidence="11 13">
    <location>
        <position position="233"/>
    </location>
    <ligand>
        <name>[2Fe-2S] cluster</name>
        <dbReference type="ChEBI" id="CHEBI:190135"/>
    </ligand>
</feature>
<evidence type="ECO:0000256" key="5">
    <source>
        <dbReference type="ARBA" id="ARBA00022723"/>
    </source>
</evidence>
<evidence type="ECO:0000256" key="12">
    <source>
        <dbReference type="PIRSR" id="PIRSR006816-1"/>
    </source>
</evidence>
<dbReference type="GO" id="GO:0051537">
    <property type="term" value="F:2 iron, 2 sulfur cluster binding"/>
    <property type="evidence" value="ECO:0007669"/>
    <property type="project" value="UniProtKB-KW"/>
</dbReference>
<comment type="pathway">
    <text evidence="11">Pyrimidine metabolism; UMP biosynthesis via de novo pathway; orotate from (S)-dihydroorotate (NAD(+) route): step 1/1.</text>
</comment>
<dbReference type="GO" id="GO:0009055">
    <property type="term" value="F:electron transfer activity"/>
    <property type="evidence" value="ECO:0007669"/>
    <property type="project" value="UniProtKB-UniRule"/>
</dbReference>
<evidence type="ECO:0000256" key="13">
    <source>
        <dbReference type="PIRSR" id="PIRSR006816-2"/>
    </source>
</evidence>
<dbReference type="InterPro" id="IPR012165">
    <property type="entry name" value="Cyt_c3_hydrogenase_gsu"/>
</dbReference>
<keyword evidence="4 11" id="KW-0001">2Fe-2S</keyword>
<evidence type="ECO:0000256" key="11">
    <source>
        <dbReference type="HAMAP-Rule" id="MF_01211"/>
    </source>
</evidence>
<name>A0A9D1HKC5_9FIRM</name>
<evidence type="ECO:0000313" key="15">
    <source>
        <dbReference type="EMBL" id="HIU10767.1"/>
    </source>
</evidence>
<dbReference type="GO" id="GO:0044205">
    <property type="term" value="P:'de novo' UMP biosynthetic process"/>
    <property type="evidence" value="ECO:0007669"/>
    <property type="project" value="UniProtKB-UniRule"/>
</dbReference>
<comment type="function">
    <text evidence="11">Responsible for channeling the electrons from the oxidation of dihydroorotate from the FMN redox center in the PyrD type B subunit to the ultimate electron acceptor NAD(+).</text>
</comment>
<dbReference type="PROSITE" id="PS51384">
    <property type="entry name" value="FAD_FR"/>
    <property type="match status" value="1"/>
</dbReference>
<dbReference type="InterPro" id="IPR017927">
    <property type="entry name" value="FAD-bd_FR_type"/>
</dbReference>
<dbReference type="EMBL" id="DVMH01000029">
    <property type="protein sequence ID" value="HIU10767.1"/>
    <property type="molecule type" value="Genomic_DNA"/>
</dbReference>
<comment type="caution">
    <text evidence="15">The sequence shown here is derived from an EMBL/GenBank/DDBJ whole genome shotgun (WGS) entry which is preliminary data.</text>
</comment>
<dbReference type="InterPro" id="IPR019480">
    <property type="entry name" value="Dihydroorotate_DH_Fe-S-bd"/>
</dbReference>
<comment type="cofactor">
    <cofactor evidence="11 12">
        <name>FAD</name>
        <dbReference type="ChEBI" id="CHEBI:57692"/>
    </cofactor>
    <text evidence="11 12">Binds 1 FAD per subunit.</text>
</comment>
<gene>
    <name evidence="11" type="primary">pyrK</name>
    <name evidence="15" type="ORF">IAB00_05965</name>
</gene>
<dbReference type="Gene3D" id="3.40.50.80">
    <property type="entry name" value="Nucleotide-binding domain of ferredoxin-NADP reductase (FNR) module"/>
    <property type="match status" value="1"/>
</dbReference>
<dbReference type="SUPFAM" id="SSF63380">
    <property type="entry name" value="Riboflavin synthase domain-like"/>
    <property type="match status" value="1"/>
</dbReference>
<keyword evidence="3 11" id="KW-0285">Flavoprotein</keyword>
<feature type="binding site" evidence="11 13">
    <location>
        <position position="228"/>
    </location>
    <ligand>
        <name>[2Fe-2S] cluster</name>
        <dbReference type="ChEBI" id="CHEBI:190135"/>
    </ligand>
</feature>
<evidence type="ECO:0000256" key="2">
    <source>
        <dbReference type="ARBA" id="ARBA00022448"/>
    </source>
</evidence>
<proteinExistence type="inferred from homology"/>
<evidence type="ECO:0000256" key="10">
    <source>
        <dbReference type="ARBA" id="ARBA00023014"/>
    </source>
</evidence>
<dbReference type="InterPro" id="IPR017938">
    <property type="entry name" value="Riboflavin_synthase-like_b-brl"/>
</dbReference>
<dbReference type="PANTHER" id="PTHR43513:SF3">
    <property type="entry name" value="DIHYDROOROTATE DEHYDROGENASE B (NAD(+)), ELECTRON TRANSFER SUBUNIT-RELATED"/>
    <property type="match status" value="1"/>
</dbReference>
<evidence type="ECO:0000313" key="16">
    <source>
        <dbReference type="Proteomes" id="UP000824124"/>
    </source>
</evidence>
<dbReference type="Pfam" id="PF10418">
    <property type="entry name" value="DHODB_Fe-S_bind"/>
    <property type="match status" value="1"/>
</dbReference>
<dbReference type="PIRSF" id="PIRSF006816">
    <property type="entry name" value="Cyc3_hyd_g"/>
    <property type="match status" value="1"/>
</dbReference>
<evidence type="ECO:0000256" key="6">
    <source>
        <dbReference type="ARBA" id="ARBA00022827"/>
    </source>
</evidence>
<keyword evidence="7 11" id="KW-0665">Pyrimidine biosynthesis</keyword>
<dbReference type="Gene3D" id="2.40.30.10">
    <property type="entry name" value="Translation factors"/>
    <property type="match status" value="1"/>
</dbReference>
<protein>
    <recommendedName>
        <fullName evidence="11">Dihydroorotate dehydrogenase B (NAD(+)), electron transfer subunit</fullName>
    </recommendedName>
    <alternativeName>
        <fullName evidence="11">Dihydroorotate oxidase B, electron transfer subunit</fullName>
    </alternativeName>
</protein>
<sequence length="268" mass="28584">MMITGIEAVSARVLDIFAVAPGIFELTLDAPQVAAKARPGQFLMVKPNALGQPFLGRPMGIFDVDAEKGGVTILFEVHGGGTLLLAQVKKGDMLPLLAPLGNGFTLVDNDRRALVIGGGIGVAPLYPLLLELKKRDVYTETLLGAQTAERVLALDRLCKLDMAITTFTDDGSMGVQGYPTQGLAELIREARIDIVYCCGPMPLMRGVAEICAAAGVECQVSLEERMGCGFGICVGCVVNHRAADGTISKKRVCYDGPVFEGKEVFWHD</sequence>
<dbReference type="AlphaFoldDB" id="A0A9D1HKC5"/>
<dbReference type="InterPro" id="IPR039261">
    <property type="entry name" value="FNR_nucleotide-bd"/>
</dbReference>
<feature type="domain" description="FAD-binding FR-type" evidence="14">
    <location>
        <begin position="6"/>
        <end position="106"/>
    </location>
</feature>
<reference evidence="15" key="2">
    <citation type="journal article" date="2021" name="PeerJ">
        <title>Extensive microbial diversity within the chicken gut microbiome revealed by metagenomics and culture.</title>
        <authorList>
            <person name="Gilroy R."/>
            <person name="Ravi A."/>
            <person name="Getino M."/>
            <person name="Pursley I."/>
            <person name="Horton D.L."/>
            <person name="Alikhan N.F."/>
            <person name="Baker D."/>
            <person name="Gharbi K."/>
            <person name="Hall N."/>
            <person name="Watson M."/>
            <person name="Adriaenssens E.M."/>
            <person name="Foster-Nyarko E."/>
            <person name="Jarju S."/>
            <person name="Secka A."/>
            <person name="Antonio M."/>
            <person name="Oren A."/>
            <person name="Chaudhuri R.R."/>
            <person name="La Ragione R."/>
            <person name="Hildebrand F."/>
            <person name="Pallen M.J."/>
        </authorList>
    </citation>
    <scope>NUCLEOTIDE SEQUENCE</scope>
    <source>
        <strain evidence="15">2830</strain>
    </source>
</reference>
<evidence type="ECO:0000256" key="3">
    <source>
        <dbReference type="ARBA" id="ARBA00022630"/>
    </source>
</evidence>